<proteinExistence type="predicted"/>
<accession>A0A254N5X3</accession>
<organism evidence="2 3">
    <name type="scientific">Roseateles puraquae</name>
    <dbReference type="NCBI Taxonomy" id="431059"/>
    <lineage>
        <taxon>Bacteria</taxon>
        <taxon>Pseudomonadati</taxon>
        <taxon>Pseudomonadota</taxon>
        <taxon>Betaproteobacteria</taxon>
        <taxon>Burkholderiales</taxon>
        <taxon>Sphaerotilaceae</taxon>
        <taxon>Roseateles</taxon>
    </lineage>
</organism>
<comment type="caution">
    <text evidence="2">The sequence shown here is derived from an EMBL/GenBank/DDBJ whole genome shotgun (WGS) entry which is preliminary data.</text>
</comment>
<feature type="domain" description="Solute-binding protein family 3/N-terminal" evidence="1">
    <location>
        <begin position="38"/>
        <end position="252"/>
    </location>
</feature>
<dbReference type="Proteomes" id="UP000197446">
    <property type="component" value="Unassembled WGS sequence"/>
</dbReference>
<dbReference type="Gene3D" id="3.40.190.10">
    <property type="entry name" value="Periplasmic binding protein-like II"/>
    <property type="match status" value="2"/>
</dbReference>
<dbReference type="InterPro" id="IPR001638">
    <property type="entry name" value="Solute-binding_3/MltF_N"/>
</dbReference>
<dbReference type="SMART" id="SM00062">
    <property type="entry name" value="PBPb"/>
    <property type="match status" value="1"/>
</dbReference>
<evidence type="ECO:0000313" key="2">
    <source>
        <dbReference type="EMBL" id="OWR03441.1"/>
    </source>
</evidence>
<reference evidence="2 3" key="1">
    <citation type="journal article" date="2007" name="Int. J. Syst. Evol. Microbiol.">
        <title>Description of Pelomonas aquatica sp. nov. and Pelomonas puraquae sp. nov., isolated from industrial and haemodialysis water.</title>
        <authorList>
            <person name="Gomila M."/>
            <person name="Bowien B."/>
            <person name="Falsen E."/>
            <person name="Moore E.R."/>
            <person name="Lalucat J."/>
        </authorList>
    </citation>
    <scope>NUCLEOTIDE SEQUENCE [LARGE SCALE GENOMIC DNA]</scope>
    <source>
        <strain evidence="2 3">CCUG 52769</strain>
    </source>
</reference>
<dbReference type="SUPFAM" id="SSF53850">
    <property type="entry name" value="Periplasmic binding protein-like II"/>
    <property type="match status" value="1"/>
</dbReference>
<protein>
    <recommendedName>
        <fullName evidence="1">Solute-binding protein family 3/N-terminal domain-containing protein</fullName>
    </recommendedName>
</protein>
<sequence>MEGGKVGEGMAGRPWQRRAWLVQSLLMATPGAFATVPVVPMALSDGLNQPFAEALLRELAEAAGWRWQVSRVPFSRVLRMAEAGEAFGFGVSPSREREAQLVFSEPVFRSGVWAIGRAAGDGPITSVAGLKGRKVCAVRPARLGAELDMAAGRDFQLHAAPGDLGSRLRMLEAGRCDVLLVTHFNDEPALLLRRVRDAGFDPDRLAIGRRALKELPVYIAARRGSALADLVPALNRAVADRQTAIGRLLLAGP</sequence>
<dbReference type="AlphaFoldDB" id="A0A254N5X3"/>
<evidence type="ECO:0000259" key="1">
    <source>
        <dbReference type="SMART" id="SM00062"/>
    </source>
</evidence>
<evidence type="ECO:0000313" key="3">
    <source>
        <dbReference type="Proteomes" id="UP000197446"/>
    </source>
</evidence>
<name>A0A254N5X3_9BURK</name>
<keyword evidence="3" id="KW-1185">Reference proteome</keyword>
<gene>
    <name evidence="2" type="ORF">CDO81_13140</name>
</gene>
<dbReference type="EMBL" id="NISI01000005">
    <property type="protein sequence ID" value="OWR03441.1"/>
    <property type="molecule type" value="Genomic_DNA"/>
</dbReference>